<accession>A0ABN2UYQ7</accession>
<proteinExistence type="predicted"/>
<keyword evidence="3" id="KW-1185">Reference proteome</keyword>
<protein>
    <recommendedName>
        <fullName evidence="1">Schlafen AlbA-2 domain-containing protein</fullName>
    </recommendedName>
</protein>
<sequence length="549" mass="61133">MAVVWDGRTDEEKLQELLRLGEQTQLDFKAELDLRDRKHELDFVKDAVAMANRPPGGYILIGITDDGDLPSTPWRIKNPQMFDGATLRDKIGKYIEADIEVVSQIHTLKGSDVVVVAIFSTRSGLPVPMMSMGQYNKPNGKGRMKTKTVFRPGEIFIRDGAGNVPVRYRDWPSVLAQHDHQLKEAATSDVNSLMSKLADAIGDGGKVNVPLEPFLADDTVSSAIRANIRQGNRAELKIFLQNTREEIVLAEEKIKPLVRLVGVGCEAMLADDYDLAIKTIETMYDAFSSIAKSPSAVAATIVAAYLFGAAAVRSGCWELIPELVLRPFQRTPAHPRYSSWIRYGQIEASAHNQYPFSSHPVDKVDHDEADDNGTMISEGLSWARNYPLLRPDVLHDFGLHNNTTRKTDTLLNSLCQFDFLYAWLVNASARRQGGGGAYAASSAFKHWRTLPIIERTITNGEMRAKLFPASREKEIAQALQSTHSHAEKVSNREKYFTGWEPLPTWIADFIDYLVDGTNTSGQQPRNSSRAPLHQTGSNVVELETLRAKN</sequence>
<dbReference type="InterPro" id="IPR038461">
    <property type="entry name" value="Schlafen_AlbA_2_dom_sf"/>
</dbReference>
<dbReference type="InterPro" id="IPR007421">
    <property type="entry name" value="Schlafen_AlbA_2_dom"/>
</dbReference>
<dbReference type="EMBL" id="BAAAMN010000071">
    <property type="protein sequence ID" value="GAA2046350.1"/>
    <property type="molecule type" value="Genomic_DNA"/>
</dbReference>
<gene>
    <name evidence="2" type="ORF">GCM10009720_29000</name>
</gene>
<dbReference type="RefSeq" id="WP_343960066.1">
    <property type="nucleotide sequence ID" value="NZ_BAAAMN010000071.1"/>
</dbReference>
<dbReference type="Pfam" id="PF04326">
    <property type="entry name" value="SLFN_AlbA_2"/>
    <property type="match status" value="1"/>
</dbReference>
<dbReference type="Gene3D" id="3.30.950.30">
    <property type="entry name" value="Schlafen, AAA domain"/>
    <property type="match status" value="1"/>
</dbReference>
<evidence type="ECO:0000259" key="1">
    <source>
        <dbReference type="Pfam" id="PF04326"/>
    </source>
</evidence>
<name>A0ABN2UYQ7_9MICC</name>
<dbReference type="Proteomes" id="UP001501461">
    <property type="component" value="Unassembled WGS sequence"/>
</dbReference>
<reference evidence="2 3" key="1">
    <citation type="journal article" date="2019" name="Int. J. Syst. Evol. Microbiol.">
        <title>The Global Catalogue of Microorganisms (GCM) 10K type strain sequencing project: providing services to taxonomists for standard genome sequencing and annotation.</title>
        <authorList>
            <consortium name="The Broad Institute Genomics Platform"/>
            <consortium name="The Broad Institute Genome Sequencing Center for Infectious Disease"/>
            <person name="Wu L."/>
            <person name="Ma J."/>
        </authorList>
    </citation>
    <scope>NUCLEOTIDE SEQUENCE [LARGE SCALE GENOMIC DNA]</scope>
    <source>
        <strain evidence="2 3">JCM 13595</strain>
    </source>
</reference>
<comment type="caution">
    <text evidence="2">The sequence shown here is derived from an EMBL/GenBank/DDBJ whole genome shotgun (WGS) entry which is preliminary data.</text>
</comment>
<evidence type="ECO:0000313" key="3">
    <source>
        <dbReference type="Proteomes" id="UP001501461"/>
    </source>
</evidence>
<organism evidence="2 3">
    <name type="scientific">Yaniella flava</name>
    <dbReference type="NCBI Taxonomy" id="287930"/>
    <lineage>
        <taxon>Bacteria</taxon>
        <taxon>Bacillati</taxon>
        <taxon>Actinomycetota</taxon>
        <taxon>Actinomycetes</taxon>
        <taxon>Micrococcales</taxon>
        <taxon>Micrococcaceae</taxon>
        <taxon>Yaniella</taxon>
    </lineage>
</organism>
<evidence type="ECO:0000313" key="2">
    <source>
        <dbReference type="EMBL" id="GAA2046350.1"/>
    </source>
</evidence>
<feature type="domain" description="Schlafen AlbA-2" evidence="1">
    <location>
        <begin position="22"/>
        <end position="166"/>
    </location>
</feature>